<dbReference type="GeneID" id="18841279"/>
<protein>
    <submittedName>
        <fullName evidence="2">Uncharacterized protein</fullName>
    </submittedName>
</protein>
<dbReference type="HOGENOM" id="CLU_1378081_0_0_1"/>
<evidence type="ECO:0000256" key="1">
    <source>
        <dbReference type="SAM" id="MobiDB-lite"/>
    </source>
</evidence>
<evidence type="ECO:0000313" key="3">
    <source>
        <dbReference type="Proteomes" id="UP000053319"/>
    </source>
</evidence>
<dbReference type="RefSeq" id="XP_007369652.1">
    <property type="nucleotide sequence ID" value="XM_007369590.1"/>
</dbReference>
<feature type="compositionally biased region" description="Pro residues" evidence="1">
    <location>
        <begin position="157"/>
        <end position="167"/>
    </location>
</feature>
<dbReference type="Proteomes" id="UP000053319">
    <property type="component" value="Unassembled WGS sequence"/>
</dbReference>
<name>R7SPP6_DICSQ</name>
<feature type="region of interest" description="Disordered" evidence="1">
    <location>
        <begin position="154"/>
        <end position="179"/>
    </location>
</feature>
<reference evidence="2 3" key="1">
    <citation type="journal article" date="2012" name="Science">
        <title>The Paleozoic origin of enzymatic lignin decomposition reconstructed from 31 fungal genomes.</title>
        <authorList>
            <person name="Floudas D."/>
            <person name="Binder M."/>
            <person name="Riley R."/>
            <person name="Barry K."/>
            <person name="Blanchette R.A."/>
            <person name="Henrissat B."/>
            <person name="Martinez A.T."/>
            <person name="Otillar R."/>
            <person name="Spatafora J.W."/>
            <person name="Yadav J.S."/>
            <person name="Aerts A."/>
            <person name="Benoit I."/>
            <person name="Boyd A."/>
            <person name="Carlson A."/>
            <person name="Copeland A."/>
            <person name="Coutinho P.M."/>
            <person name="de Vries R.P."/>
            <person name="Ferreira P."/>
            <person name="Findley K."/>
            <person name="Foster B."/>
            <person name="Gaskell J."/>
            <person name="Glotzer D."/>
            <person name="Gorecki P."/>
            <person name="Heitman J."/>
            <person name="Hesse C."/>
            <person name="Hori C."/>
            <person name="Igarashi K."/>
            <person name="Jurgens J.A."/>
            <person name="Kallen N."/>
            <person name="Kersten P."/>
            <person name="Kohler A."/>
            <person name="Kuees U."/>
            <person name="Kumar T.K.A."/>
            <person name="Kuo A."/>
            <person name="LaButti K."/>
            <person name="Larrondo L.F."/>
            <person name="Lindquist E."/>
            <person name="Ling A."/>
            <person name="Lombard V."/>
            <person name="Lucas S."/>
            <person name="Lundell T."/>
            <person name="Martin R."/>
            <person name="McLaughlin D.J."/>
            <person name="Morgenstern I."/>
            <person name="Morin E."/>
            <person name="Murat C."/>
            <person name="Nagy L.G."/>
            <person name="Nolan M."/>
            <person name="Ohm R.A."/>
            <person name="Patyshakuliyeva A."/>
            <person name="Rokas A."/>
            <person name="Ruiz-Duenas F.J."/>
            <person name="Sabat G."/>
            <person name="Salamov A."/>
            <person name="Samejima M."/>
            <person name="Schmutz J."/>
            <person name="Slot J.C."/>
            <person name="St John F."/>
            <person name="Stenlid J."/>
            <person name="Sun H."/>
            <person name="Sun S."/>
            <person name="Syed K."/>
            <person name="Tsang A."/>
            <person name="Wiebenga A."/>
            <person name="Young D."/>
            <person name="Pisabarro A."/>
            <person name="Eastwood D.C."/>
            <person name="Martin F."/>
            <person name="Cullen D."/>
            <person name="Grigoriev I.V."/>
            <person name="Hibbett D.S."/>
        </authorList>
    </citation>
    <scope>NUCLEOTIDE SEQUENCE [LARGE SCALE GENOMIC DNA]</scope>
    <source>
        <strain evidence="2 3">LYAD-421 SS1</strain>
    </source>
</reference>
<dbReference type="EMBL" id="JH719447">
    <property type="protein sequence ID" value="EJF57680.1"/>
    <property type="molecule type" value="Genomic_DNA"/>
</dbReference>
<organism evidence="2 3">
    <name type="scientific">Dichomitus squalens (strain LYAD-421)</name>
    <name type="common">Western red white-rot fungus</name>
    <dbReference type="NCBI Taxonomy" id="732165"/>
    <lineage>
        <taxon>Eukaryota</taxon>
        <taxon>Fungi</taxon>
        <taxon>Dikarya</taxon>
        <taxon>Basidiomycota</taxon>
        <taxon>Agaricomycotina</taxon>
        <taxon>Agaricomycetes</taxon>
        <taxon>Polyporales</taxon>
        <taxon>Polyporaceae</taxon>
        <taxon>Dichomitus</taxon>
    </lineage>
</organism>
<accession>R7SPP6</accession>
<sequence length="198" mass="21394">MDKAIGIAERVTQDAANIATASGVPGVGVVRSITNIQVIPTLRRVDDAVNKSRAELRRDVLPVQRKTKLQLGVDDIANTSIGMMESYNKGGFFAHVKLIPRASALEGRATDLYHEIKRSSDIHAAHLEGAFVDPALETRSLMEGWVGVHVADNEQYPPAPQPQPAPVAPEEQAFPPTRTPEAISLRVLSTADHTVTHA</sequence>
<dbReference type="AlphaFoldDB" id="R7SPP6"/>
<evidence type="ECO:0000313" key="2">
    <source>
        <dbReference type="EMBL" id="EJF57680.1"/>
    </source>
</evidence>
<gene>
    <name evidence="2" type="ORF">DICSQDRAFT_183092</name>
</gene>
<dbReference type="KEGG" id="dsq:DICSQDRAFT_183092"/>
<proteinExistence type="predicted"/>